<reference evidence="1 2" key="1">
    <citation type="submission" date="2019-01" db="EMBL/GenBank/DDBJ databases">
        <title>Agromyces.</title>
        <authorList>
            <person name="Li J."/>
        </authorList>
    </citation>
    <scope>NUCLEOTIDE SEQUENCE [LARGE SCALE GENOMIC DNA]</scope>
    <source>
        <strain evidence="1 2">DSM 15934</strain>
    </source>
</reference>
<name>A0A4Q2KVU5_9MICO</name>
<comment type="caution">
    <text evidence="1">The sequence shown here is derived from an EMBL/GenBank/DDBJ whole genome shotgun (WGS) entry which is preliminary data.</text>
</comment>
<dbReference type="RefSeq" id="WP_129521012.1">
    <property type="nucleotide sequence ID" value="NZ_SDPN01000019.1"/>
</dbReference>
<gene>
    <name evidence="1" type="ORF">ESP51_11340</name>
</gene>
<dbReference type="EMBL" id="SDPN01000019">
    <property type="protein sequence ID" value="RXZ69704.1"/>
    <property type="molecule type" value="Genomic_DNA"/>
</dbReference>
<dbReference type="Proteomes" id="UP000293865">
    <property type="component" value="Unassembled WGS sequence"/>
</dbReference>
<keyword evidence="2" id="KW-1185">Reference proteome</keyword>
<accession>A0A4Q2KVU5</accession>
<sequence length="296" mass="31395">MPPASVLRRRRRLTSLVGAALVVLVGGGLSIAAVTMTAEASSQLDAMLPNATDALADARGSFDELRVAHEAAQVALDDSAGTVPDESARDALAAALDETSLREAGARAELADAAELLDRVRAADRSVMALGEPLREAATELGTQEFDDVERFSESVVALADPLEALAAAVDAWNEAQKAEQERILRERYTNHVWTSGWIPELDACRGSVDLSAQYGIGAIAEHWSCGGKNFPDDPGTIITLTGVHAGTYRVEGIVKMLNQATASVADLPHGYDLVYQTCQNGQSSTMSYTALTRLD</sequence>
<proteinExistence type="predicted"/>
<protein>
    <submittedName>
        <fullName evidence="1">Uncharacterized protein</fullName>
    </submittedName>
</protein>
<evidence type="ECO:0000313" key="2">
    <source>
        <dbReference type="Proteomes" id="UP000293865"/>
    </source>
</evidence>
<dbReference type="AlphaFoldDB" id="A0A4Q2KVU5"/>
<organism evidence="1 2">
    <name type="scientific">Agromyces albus</name>
    <dbReference type="NCBI Taxonomy" id="205332"/>
    <lineage>
        <taxon>Bacteria</taxon>
        <taxon>Bacillati</taxon>
        <taxon>Actinomycetota</taxon>
        <taxon>Actinomycetes</taxon>
        <taxon>Micrococcales</taxon>
        <taxon>Microbacteriaceae</taxon>
        <taxon>Agromyces</taxon>
    </lineage>
</organism>
<evidence type="ECO:0000313" key="1">
    <source>
        <dbReference type="EMBL" id="RXZ69704.1"/>
    </source>
</evidence>
<dbReference type="OrthoDB" id="5110209at2"/>